<dbReference type="EMBL" id="JAGIZQ010000002">
    <property type="protein sequence ID" value="KAH6640351.1"/>
    <property type="molecule type" value="Genomic_DNA"/>
</dbReference>
<sequence>MFGSSWLIVFAIFADPFLQIFPANEPEMYEFHFTSVKGAMASMSPGGLGLHSAGSWRNGTKPNEVTAIVRSSSTCSWN</sequence>
<keyword evidence="2" id="KW-1185">Reference proteome</keyword>
<reference evidence="1 2" key="1">
    <citation type="journal article" date="2021" name="Nat. Commun.">
        <title>Genetic determinants of endophytism in the Arabidopsis root mycobiome.</title>
        <authorList>
            <person name="Mesny F."/>
            <person name="Miyauchi S."/>
            <person name="Thiergart T."/>
            <person name="Pickel B."/>
            <person name="Atanasova L."/>
            <person name="Karlsson M."/>
            <person name="Huettel B."/>
            <person name="Barry K.W."/>
            <person name="Haridas S."/>
            <person name="Chen C."/>
            <person name="Bauer D."/>
            <person name="Andreopoulos W."/>
            <person name="Pangilinan J."/>
            <person name="LaButti K."/>
            <person name="Riley R."/>
            <person name="Lipzen A."/>
            <person name="Clum A."/>
            <person name="Drula E."/>
            <person name="Henrissat B."/>
            <person name="Kohler A."/>
            <person name="Grigoriev I.V."/>
            <person name="Martin F.M."/>
            <person name="Hacquard S."/>
        </authorList>
    </citation>
    <scope>NUCLEOTIDE SEQUENCE [LARGE SCALE GENOMIC DNA]</scope>
    <source>
        <strain evidence="1 2">MPI-SDFR-AT-0079</strain>
    </source>
</reference>
<evidence type="ECO:0000313" key="1">
    <source>
        <dbReference type="EMBL" id="KAH6640351.1"/>
    </source>
</evidence>
<comment type="caution">
    <text evidence="1">The sequence shown here is derived from an EMBL/GenBank/DDBJ whole genome shotgun (WGS) entry which is preliminary data.</text>
</comment>
<name>A0ACB7PEV4_9PEZI</name>
<gene>
    <name evidence="1" type="ORF">F5144DRAFT_91279</name>
</gene>
<evidence type="ECO:0000313" key="2">
    <source>
        <dbReference type="Proteomes" id="UP000724584"/>
    </source>
</evidence>
<accession>A0ACB7PEV4</accession>
<proteinExistence type="predicted"/>
<protein>
    <submittedName>
        <fullName evidence="1">Uncharacterized protein</fullName>
    </submittedName>
</protein>
<organism evidence="1 2">
    <name type="scientific">Chaetomium tenue</name>
    <dbReference type="NCBI Taxonomy" id="1854479"/>
    <lineage>
        <taxon>Eukaryota</taxon>
        <taxon>Fungi</taxon>
        <taxon>Dikarya</taxon>
        <taxon>Ascomycota</taxon>
        <taxon>Pezizomycotina</taxon>
        <taxon>Sordariomycetes</taxon>
        <taxon>Sordariomycetidae</taxon>
        <taxon>Sordariales</taxon>
        <taxon>Chaetomiaceae</taxon>
        <taxon>Chaetomium</taxon>
    </lineage>
</organism>
<dbReference type="Proteomes" id="UP000724584">
    <property type="component" value="Unassembled WGS sequence"/>
</dbReference>